<name>A0A256JSX3_HALEZ</name>
<dbReference type="Proteomes" id="UP000216758">
    <property type="component" value="Unassembled WGS sequence"/>
</dbReference>
<dbReference type="SUPFAM" id="SSF55874">
    <property type="entry name" value="ATPase domain of HSP90 chaperone/DNA topoisomerase II/histidine kinase"/>
    <property type="match status" value="1"/>
</dbReference>
<proteinExistence type="predicted"/>
<dbReference type="InterPro" id="IPR003594">
    <property type="entry name" value="HATPase_dom"/>
</dbReference>
<feature type="domain" description="Histidine kinase/HSP90-like ATPase" evidence="1">
    <location>
        <begin position="7"/>
        <end position="72"/>
    </location>
</feature>
<evidence type="ECO:0000313" key="3">
    <source>
        <dbReference type="Proteomes" id="UP000216758"/>
    </source>
</evidence>
<dbReference type="InterPro" id="IPR036890">
    <property type="entry name" value="HATPase_C_sf"/>
</dbReference>
<evidence type="ECO:0000313" key="2">
    <source>
        <dbReference type="EMBL" id="OYR71958.1"/>
    </source>
</evidence>
<dbReference type="EMBL" id="NHPB01000025">
    <property type="protein sequence ID" value="OYR71958.1"/>
    <property type="molecule type" value="Genomic_DNA"/>
</dbReference>
<protein>
    <recommendedName>
        <fullName evidence="1">Histidine kinase/HSP90-like ATPase domain-containing protein</fullName>
    </recommendedName>
</protein>
<accession>A0A256JSX3</accession>
<evidence type="ECO:0000259" key="1">
    <source>
        <dbReference type="Pfam" id="PF02518"/>
    </source>
</evidence>
<dbReference type="Pfam" id="PF02518">
    <property type="entry name" value="HATPase_c"/>
    <property type="match status" value="1"/>
</dbReference>
<reference evidence="2 3" key="1">
    <citation type="journal article" date="2014" name="Front. Microbiol.">
        <title>Population and genomic analysis of the genus Halorubrum.</title>
        <authorList>
            <person name="Fullmer M.S."/>
            <person name="Soucy S.M."/>
            <person name="Swithers K.S."/>
            <person name="Makkay A.M."/>
            <person name="Wheeler R."/>
            <person name="Ventosa A."/>
            <person name="Gogarten J.P."/>
            <person name="Papke R.T."/>
        </authorList>
    </citation>
    <scope>NUCLEOTIDE SEQUENCE [LARGE SCALE GENOMIC DNA]</scope>
    <source>
        <strain evidence="2 3">G37</strain>
    </source>
</reference>
<sequence length="77" mass="8806">MSTPASERVRVEVRNPGSIPDHELRCFRERGETPLAHGSGLGLWLVRWIVESAHGTVEFANDDDRTRVRFDLYRVAD</sequence>
<dbReference type="Gene3D" id="3.30.565.10">
    <property type="entry name" value="Histidine kinase-like ATPase, C-terminal domain"/>
    <property type="match status" value="1"/>
</dbReference>
<dbReference type="AlphaFoldDB" id="A0A256JSX3"/>
<comment type="caution">
    <text evidence="2">The sequence shown here is derived from an EMBL/GenBank/DDBJ whole genome shotgun (WGS) entry which is preliminary data.</text>
</comment>
<gene>
    <name evidence="2" type="ORF">DJ78_03990</name>
</gene>
<organism evidence="2 3">
    <name type="scientific">Halorubrum ezzemoulense</name>
    <name type="common">Halorubrum chaoviator</name>
    <dbReference type="NCBI Taxonomy" id="337243"/>
    <lineage>
        <taxon>Archaea</taxon>
        <taxon>Methanobacteriati</taxon>
        <taxon>Methanobacteriota</taxon>
        <taxon>Stenosarchaea group</taxon>
        <taxon>Halobacteria</taxon>
        <taxon>Halobacteriales</taxon>
        <taxon>Haloferacaceae</taxon>
        <taxon>Halorubrum</taxon>
    </lineage>
</organism>